<evidence type="ECO:0000256" key="4">
    <source>
        <dbReference type="ARBA" id="ARBA00023004"/>
    </source>
</evidence>
<feature type="binding site" evidence="9">
    <location>
        <position position="212"/>
    </location>
    <ligand>
        <name>Fe(2+)</name>
        <dbReference type="ChEBI" id="CHEBI:29033"/>
    </ligand>
</feature>
<dbReference type="CDD" id="cd00419">
    <property type="entry name" value="Ferrochelatase_C"/>
    <property type="match status" value="1"/>
</dbReference>
<dbReference type="AlphaFoldDB" id="A0A1N7KIV2"/>
<dbReference type="UniPathway" id="UPA00252">
    <property type="reaction ID" value="UER00325"/>
</dbReference>
<dbReference type="InterPro" id="IPR001015">
    <property type="entry name" value="Ferrochelatase"/>
</dbReference>
<dbReference type="OrthoDB" id="9809741at2"/>
<gene>
    <name evidence="9" type="primary">hemH</name>
    <name evidence="12" type="ORF">SAMN05421760_102479</name>
</gene>
<reference evidence="13" key="1">
    <citation type="submission" date="2017-01" db="EMBL/GenBank/DDBJ databases">
        <authorList>
            <person name="Varghese N."/>
            <person name="Submissions S."/>
        </authorList>
    </citation>
    <scope>NUCLEOTIDE SEQUENCE [LARGE SCALE GENOMIC DNA]</scope>
    <source>
        <strain evidence="13">DSM 22306</strain>
    </source>
</reference>
<keyword evidence="2 9" id="KW-0963">Cytoplasm</keyword>
<accession>A0A1N7KIV2</accession>
<dbReference type="GO" id="GO:0006783">
    <property type="term" value="P:heme biosynthetic process"/>
    <property type="evidence" value="ECO:0007669"/>
    <property type="project" value="UniProtKB-UniRule"/>
</dbReference>
<dbReference type="GO" id="GO:0005737">
    <property type="term" value="C:cytoplasm"/>
    <property type="evidence" value="ECO:0007669"/>
    <property type="project" value="UniProtKB-SubCell"/>
</dbReference>
<keyword evidence="5 9" id="KW-0350">Heme biosynthesis</keyword>
<dbReference type="PANTHER" id="PTHR11108:SF1">
    <property type="entry name" value="FERROCHELATASE, MITOCHONDRIAL"/>
    <property type="match status" value="1"/>
</dbReference>
<comment type="subcellular location">
    <subcellularLocation>
        <location evidence="9">Cytoplasm</location>
    </subcellularLocation>
</comment>
<dbReference type="PANTHER" id="PTHR11108">
    <property type="entry name" value="FERROCHELATASE"/>
    <property type="match status" value="1"/>
</dbReference>
<dbReference type="EMBL" id="FTOE01000002">
    <property type="protein sequence ID" value="SIS61487.1"/>
    <property type="molecule type" value="Genomic_DNA"/>
</dbReference>
<dbReference type="NCBIfam" id="TIGR00109">
    <property type="entry name" value="hemH"/>
    <property type="match status" value="1"/>
</dbReference>
<protein>
    <recommendedName>
        <fullName evidence="9">Ferrochelatase</fullName>
        <ecNumber evidence="9">4.98.1.1</ecNumber>
    </recommendedName>
    <alternativeName>
        <fullName evidence="9">Heme synthase</fullName>
    </alternativeName>
    <alternativeName>
        <fullName evidence="9">Protoheme ferro-lyase</fullName>
    </alternativeName>
</protein>
<evidence type="ECO:0000256" key="9">
    <source>
        <dbReference type="HAMAP-Rule" id="MF_00323"/>
    </source>
</evidence>
<dbReference type="Proteomes" id="UP000185999">
    <property type="component" value="Unassembled WGS sequence"/>
</dbReference>
<keyword evidence="6 9" id="KW-0456">Lyase</keyword>
<dbReference type="CDD" id="cd03411">
    <property type="entry name" value="Ferrochelatase_N"/>
    <property type="match status" value="1"/>
</dbReference>
<keyword evidence="13" id="KW-1185">Reference proteome</keyword>
<proteinExistence type="inferred from homology"/>
<evidence type="ECO:0000256" key="10">
    <source>
        <dbReference type="RuleBase" id="RU004185"/>
    </source>
</evidence>
<dbReference type="EC" id="4.98.1.1" evidence="9"/>
<dbReference type="InterPro" id="IPR033644">
    <property type="entry name" value="Ferrochelatase_C"/>
</dbReference>
<keyword evidence="4 9" id="KW-0408">Iron</keyword>
<feature type="region of interest" description="Disordered" evidence="11">
    <location>
        <begin position="1"/>
        <end position="23"/>
    </location>
</feature>
<dbReference type="FunFam" id="3.40.50.1400:FF:000002">
    <property type="entry name" value="Ferrochelatase"/>
    <property type="match status" value="1"/>
</dbReference>
<evidence type="ECO:0000256" key="3">
    <source>
        <dbReference type="ARBA" id="ARBA00022723"/>
    </source>
</evidence>
<organism evidence="12 13">
    <name type="scientific">Neptunomonas antarctica</name>
    <dbReference type="NCBI Taxonomy" id="619304"/>
    <lineage>
        <taxon>Bacteria</taxon>
        <taxon>Pseudomonadati</taxon>
        <taxon>Pseudomonadota</taxon>
        <taxon>Gammaproteobacteria</taxon>
        <taxon>Oceanospirillales</taxon>
        <taxon>Oceanospirillaceae</taxon>
        <taxon>Neptunomonas</taxon>
    </lineage>
</organism>
<evidence type="ECO:0000313" key="12">
    <source>
        <dbReference type="EMBL" id="SIS61487.1"/>
    </source>
</evidence>
<dbReference type="HAMAP" id="MF_00323">
    <property type="entry name" value="Ferrochelatase"/>
    <property type="match status" value="1"/>
</dbReference>
<keyword evidence="7 9" id="KW-0627">Porphyrin biosynthesis</keyword>
<dbReference type="Gene3D" id="3.40.50.1400">
    <property type="match status" value="2"/>
</dbReference>
<comment type="pathway">
    <text evidence="9">Porphyrin-containing compound metabolism; protoheme biosynthesis; protoheme from protoporphyrin-IX: step 1/1.</text>
</comment>
<feature type="binding site" evidence="9">
    <location>
        <position position="296"/>
    </location>
    <ligand>
        <name>Fe(2+)</name>
        <dbReference type="ChEBI" id="CHEBI:29033"/>
    </ligand>
</feature>
<dbReference type="STRING" id="619304.SAMN05421760_102479"/>
<evidence type="ECO:0000256" key="11">
    <source>
        <dbReference type="SAM" id="MobiDB-lite"/>
    </source>
</evidence>
<comment type="function">
    <text evidence="9">Catalyzes the ferrous insertion into protoporphyrin IX.</text>
</comment>
<evidence type="ECO:0000256" key="7">
    <source>
        <dbReference type="ARBA" id="ARBA00023244"/>
    </source>
</evidence>
<evidence type="ECO:0000256" key="2">
    <source>
        <dbReference type="ARBA" id="ARBA00022490"/>
    </source>
</evidence>
<dbReference type="GO" id="GO:0046872">
    <property type="term" value="F:metal ion binding"/>
    <property type="evidence" value="ECO:0007669"/>
    <property type="project" value="UniProtKB-KW"/>
</dbReference>
<dbReference type="Pfam" id="PF00762">
    <property type="entry name" value="Ferrochelatase"/>
    <property type="match status" value="1"/>
</dbReference>
<dbReference type="SUPFAM" id="SSF53800">
    <property type="entry name" value="Chelatase"/>
    <property type="match status" value="1"/>
</dbReference>
<sequence length="341" mass="38862">MRFQGQTEYDHKQPHPKTGVLLSNLGTPDAPDAVSLRRYLKEFLSDPRVVEIPRVVWWLILHLFILPFRSKRSAKLYAQVWTDAGSPLMDITQRQATALQQKLDAEFGQDTIPVVVAMRYGNPSIKGALEQLTQMNVRNIIVLPLYPQYCAVTTGSTFDAVSQALREYRWVPGLKFINGYHQHAGYINALCQSVKEYIDQHGMPDRLLFSYHGTPKRYLEQGDPYYCFCLQTTRLVVEQLGWQGDDADKVITSFQSRFGKAVWLQPYTDVTLKSLPEKGVKHVAVICPGFSADCLETLEEIEEENKEYFIQAGGEKYHYIPCLNDNPAHIDLMAALIKESL</sequence>
<comment type="similarity">
    <text evidence="1 9 10">Belongs to the ferrochelatase family.</text>
</comment>
<evidence type="ECO:0000256" key="1">
    <source>
        <dbReference type="ARBA" id="ARBA00007718"/>
    </source>
</evidence>
<evidence type="ECO:0000256" key="8">
    <source>
        <dbReference type="ARBA" id="ARBA00024536"/>
    </source>
</evidence>
<keyword evidence="3 9" id="KW-0479">Metal-binding</keyword>
<comment type="catalytic activity">
    <reaction evidence="9">
        <text>heme b + 2 H(+) = protoporphyrin IX + Fe(2+)</text>
        <dbReference type="Rhea" id="RHEA:22584"/>
        <dbReference type="ChEBI" id="CHEBI:15378"/>
        <dbReference type="ChEBI" id="CHEBI:29033"/>
        <dbReference type="ChEBI" id="CHEBI:57306"/>
        <dbReference type="ChEBI" id="CHEBI:60344"/>
        <dbReference type="EC" id="4.98.1.1"/>
    </reaction>
</comment>
<name>A0A1N7KIV2_9GAMM</name>
<evidence type="ECO:0000256" key="5">
    <source>
        <dbReference type="ARBA" id="ARBA00023133"/>
    </source>
</evidence>
<evidence type="ECO:0000256" key="6">
    <source>
        <dbReference type="ARBA" id="ARBA00023239"/>
    </source>
</evidence>
<comment type="catalytic activity">
    <reaction evidence="8">
        <text>Fe-coproporphyrin III + 2 H(+) = coproporphyrin III + Fe(2+)</text>
        <dbReference type="Rhea" id="RHEA:49572"/>
        <dbReference type="ChEBI" id="CHEBI:15378"/>
        <dbReference type="ChEBI" id="CHEBI:29033"/>
        <dbReference type="ChEBI" id="CHEBI:68438"/>
        <dbReference type="ChEBI" id="CHEBI:131725"/>
        <dbReference type="EC" id="4.99.1.9"/>
    </reaction>
    <physiologicalReaction direction="right-to-left" evidence="8">
        <dbReference type="Rhea" id="RHEA:49574"/>
    </physiologicalReaction>
</comment>
<dbReference type="InterPro" id="IPR033659">
    <property type="entry name" value="Ferrochelatase_N"/>
</dbReference>
<dbReference type="GO" id="GO:0004325">
    <property type="term" value="F:ferrochelatase activity"/>
    <property type="evidence" value="ECO:0007669"/>
    <property type="project" value="UniProtKB-UniRule"/>
</dbReference>
<dbReference type="RefSeq" id="WP_054343397.1">
    <property type="nucleotide sequence ID" value="NZ_FTOE01000002.1"/>
</dbReference>
<evidence type="ECO:0000313" key="13">
    <source>
        <dbReference type="Proteomes" id="UP000185999"/>
    </source>
</evidence>